<dbReference type="Gene3D" id="1.10.390.10">
    <property type="entry name" value="Neutral Protease Domain 2"/>
    <property type="match status" value="1"/>
</dbReference>
<dbReference type="GO" id="GO:0008237">
    <property type="term" value="F:metallopeptidase activity"/>
    <property type="evidence" value="ECO:0007669"/>
    <property type="project" value="InterPro"/>
</dbReference>
<dbReference type="AlphaFoldDB" id="A0A6S6TQ31"/>
<keyword evidence="2" id="KW-0862">Zinc</keyword>
<evidence type="ECO:0000313" key="5">
    <source>
        <dbReference type="EMBL" id="CAA6818023.1"/>
    </source>
</evidence>
<feature type="chain" id="PRO_5028012562" evidence="3">
    <location>
        <begin position="27"/>
        <end position="1025"/>
    </location>
</feature>
<keyword evidence="3" id="KW-0732">Signal</keyword>
<dbReference type="SUPFAM" id="SSF55486">
    <property type="entry name" value="Metalloproteases ('zincins'), catalytic domain"/>
    <property type="match status" value="1"/>
</dbReference>
<protein>
    <submittedName>
        <fullName evidence="5">Zn-dependent aminopeptidase</fullName>
    </submittedName>
</protein>
<dbReference type="GO" id="GO:0004177">
    <property type="term" value="F:aminopeptidase activity"/>
    <property type="evidence" value="ECO:0007669"/>
    <property type="project" value="UniProtKB-KW"/>
</dbReference>
<dbReference type="InterPro" id="IPR027268">
    <property type="entry name" value="Peptidase_M4/M1_CTD_sf"/>
</dbReference>
<feature type="binding site" evidence="2">
    <location>
        <position position="374"/>
    </location>
    <ligand>
        <name>Zn(2+)</name>
        <dbReference type="ChEBI" id="CHEBI:29105"/>
        <note>catalytic</note>
    </ligand>
</feature>
<keyword evidence="5" id="KW-0031">Aminopeptidase</keyword>
<keyword evidence="5" id="KW-0645">Protease</keyword>
<reference evidence="5" key="1">
    <citation type="submission" date="2020-01" db="EMBL/GenBank/DDBJ databases">
        <authorList>
            <person name="Meier V. D."/>
            <person name="Meier V D."/>
        </authorList>
    </citation>
    <scope>NUCLEOTIDE SEQUENCE</scope>
    <source>
        <strain evidence="5">HLG_WM_MAG_10</strain>
    </source>
</reference>
<feature type="non-terminal residue" evidence="5">
    <location>
        <position position="1025"/>
    </location>
</feature>
<dbReference type="GO" id="GO:0008270">
    <property type="term" value="F:zinc ion binding"/>
    <property type="evidence" value="ECO:0007669"/>
    <property type="project" value="InterPro"/>
</dbReference>
<keyword evidence="5" id="KW-0378">Hydrolase</keyword>
<feature type="signal peptide" evidence="3">
    <location>
        <begin position="1"/>
        <end position="26"/>
    </location>
</feature>
<gene>
    <name evidence="5" type="ORF">HELGO_WM43418</name>
</gene>
<proteinExistence type="predicted"/>
<keyword evidence="2" id="KW-0479">Metal-binding</keyword>
<dbReference type="CDD" id="cd09604">
    <property type="entry name" value="M1_APN_like"/>
    <property type="match status" value="1"/>
</dbReference>
<dbReference type="Pfam" id="PF01433">
    <property type="entry name" value="Peptidase_M1"/>
    <property type="match status" value="1"/>
</dbReference>
<evidence type="ECO:0000256" key="1">
    <source>
        <dbReference type="PIRSR" id="PIRSR634015-1"/>
    </source>
</evidence>
<dbReference type="EMBL" id="CACVAQ010000259">
    <property type="protein sequence ID" value="CAA6818023.1"/>
    <property type="molecule type" value="Genomic_DNA"/>
</dbReference>
<dbReference type="InterPro" id="IPR034015">
    <property type="entry name" value="M1_LTA4H"/>
</dbReference>
<dbReference type="PANTHER" id="PTHR45726">
    <property type="entry name" value="LEUKOTRIENE A-4 HYDROLASE"/>
    <property type="match status" value="1"/>
</dbReference>
<sequence>MYQLKKTTLNYGLIPLLALFFSNLIAQDKAYFQQEVAYKIEVELDDVNHFLTGDIEIKYTNNSTDTLSYLYFHLWPNAYKNQQTAFAKQLLNKDRLTFHFSKKEDRGFIDQLEFSCNGAALKWEEDFENPDIAQLNLPQAIAPGETVTIKTPFRVKIPGDFSRLAHIDQAYMLCQWYPKPAVYDRDGWHPMPYLENGEFYSEFGSFDVSITLPENYVVGSTGDLQTESEKEFLEQKVAASKKIDYESLYFQEHPFPPSSEKKKTIRYTAEKVHDFAWFADKRYHVQKSNVELKSGRSIETYTMFTNGEAILWNKKALEYTNRAIEFYSEIVGEYPYESVTVVQGNYEGQDMEYPMITVIGRSMFPILLENVIIHEVGHNWFYGILGSNERDHPWMDEGWNTYLDARYMTAQYKLNVNAEYWVYLEQAKKYEDEAIESRSQDLSDANYYVCAYAKPTLAFRYLQEYLGVEELDRILKKYYETWKFKHPSPADLRAVFKAESTKDLDWFFDNVINSTKHIDYASTGHSCCNKHNKASITIKNKGQVPAPVSLSALDKENNVLEKIWIGPLALGADTTVEMTEKNAVAYKIDAEEEMPEINRNNNEIRNYGLFKKGAPIKVKFLDDFRTSAKPRINIMPLLGFNLYDGLMIGAAAYNLPIPEPEWEYTVLPYFSTFTLSATGMGELTHHSYIKKHRFSQGLSFKTFHKRLKRYTEERPYAYKERFYKITPFLELKLAKTSDISKERHLFRFENAFILEEQGQVSGSRDSAGVTTYSFLGKETTWRSTHRLSHYYTNQQAQTPINLLTTLEYANYDDGLDGREHYLKLSLEANVKFMYSALWAVDLRIFTGGFLMHSDRRFGQFPLLLIAGNRTDYHYDDHIMGRQETENALAQQISLREGGFKTAIEPIIGAGASNTFIFAMNLTSDIPLKLPFRTKFFKLKPFLDIGYHYITNVTVTNPSFADGLMLSGGFMLDILDGAAGIYLPLFGTDTIENKVKSFVGTAFYRRITFSFNLSKMKPRKLVEEYG</sequence>
<organism evidence="5">
    <name type="scientific">uncultured Aureispira sp</name>
    <dbReference type="NCBI Taxonomy" id="1331704"/>
    <lineage>
        <taxon>Bacteria</taxon>
        <taxon>Pseudomonadati</taxon>
        <taxon>Bacteroidota</taxon>
        <taxon>Saprospiria</taxon>
        <taxon>Saprospirales</taxon>
        <taxon>Saprospiraceae</taxon>
        <taxon>Aureispira</taxon>
        <taxon>environmental samples</taxon>
    </lineage>
</organism>
<evidence type="ECO:0000256" key="3">
    <source>
        <dbReference type="SAM" id="SignalP"/>
    </source>
</evidence>
<comment type="cofactor">
    <cofactor evidence="2">
        <name>Zn(2+)</name>
        <dbReference type="ChEBI" id="CHEBI:29105"/>
    </cofactor>
    <text evidence="2">Binds 1 zinc ion per subunit.</text>
</comment>
<accession>A0A6S6TQ31</accession>
<feature type="active site" description="Proton acceptor" evidence="1">
    <location>
        <position position="375"/>
    </location>
</feature>
<name>A0A6S6TQ31_9BACT</name>
<feature type="binding site" evidence="2">
    <location>
        <position position="397"/>
    </location>
    <ligand>
        <name>Zn(2+)</name>
        <dbReference type="ChEBI" id="CHEBI:29105"/>
        <note>catalytic</note>
    </ligand>
</feature>
<dbReference type="InterPro" id="IPR014782">
    <property type="entry name" value="Peptidase_M1_dom"/>
</dbReference>
<dbReference type="PANTHER" id="PTHR45726:SF3">
    <property type="entry name" value="LEUKOTRIENE A-4 HYDROLASE"/>
    <property type="match status" value="1"/>
</dbReference>
<feature type="active site" description="Proton donor" evidence="1">
    <location>
        <position position="452"/>
    </location>
</feature>
<feature type="domain" description="Peptidase M1 membrane alanine aminopeptidase" evidence="4">
    <location>
        <begin position="317"/>
        <end position="509"/>
    </location>
</feature>
<feature type="binding site" evidence="2">
    <location>
        <position position="378"/>
    </location>
    <ligand>
        <name>Zn(2+)</name>
        <dbReference type="ChEBI" id="CHEBI:29105"/>
        <note>catalytic</note>
    </ligand>
</feature>
<evidence type="ECO:0000256" key="2">
    <source>
        <dbReference type="PIRSR" id="PIRSR634015-3"/>
    </source>
</evidence>
<evidence type="ECO:0000259" key="4">
    <source>
        <dbReference type="Pfam" id="PF01433"/>
    </source>
</evidence>